<dbReference type="GO" id="GO:0005737">
    <property type="term" value="C:cytoplasm"/>
    <property type="evidence" value="ECO:0007669"/>
    <property type="project" value="UniProtKB-SubCell"/>
</dbReference>
<evidence type="ECO:0000256" key="4">
    <source>
        <dbReference type="ARBA" id="ARBA00012568"/>
    </source>
</evidence>
<evidence type="ECO:0000256" key="8">
    <source>
        <dbReference type="ARBA" id="ARBA00022670"/>
    </source>
</evidence>
<dbReference type="InterPro" id="IPR005944">
    <property type="entry name" value="Pro_iminopeptidase"/>
</dbReference>
<accession>A0A6S6TIP0</accession>
<dbReference type="Pfam" id="PF00561">
    <property type="entry name" value="Abhydrolase_1"/>
    <property type="match status" value="1"/>
</dbReference>
<evidence type="ECO:0000256" key="6">
    <source>
        <dbReference type="ARBA" id="ARBA00022438"/>
    </source>
</evidence>
<evidence type="ECO:0000256" key="7">
    <source>
        <dbReference type="ARBA" id="ARBA00022490"/>
    </source>
</evidence>
<keyword evidence="7 11" id="KW-0963">Cytoplasm</keyword>
<keyword evidence="8 11" id="KW-0645">Protease</keyword>
<dbReference type="PIRSF" id="PIRSF006431">
    <property type="entry name" value="Pept_S33"/>
    <property type="match status" value="1"/>
</dbReference>
<dbReference type="PRINTS" id="PR00793">
    <property type="entry name" value="PROAMNOPTASE"/>
</dbReference>
<dbReference type="EMBL" id="CACVAY010000091">
    <property type="protein sequence ID" value="CAA6819155.1"/>
    <property type="molecule type" value="Genomic_DNA"/>
</dbReference>
<dbReference type="SUPFAM" id="SSF53474">
    <property type="entry name" value="alpha/beta-Hydrolases"/>
    <property type="match status" value="1"/>
</dbReference>
<dbReference type="GO" id="GO:0004177">
    <property type="term" value="F:aminopeptidase activity"/>
    <property type="evidence" value="ECO:0007669"/>
    <property type="project" value="UniProtKB-UniRule"/>
</dbReference>
<feature type="active site" description="Proton donor" evidence="12">
    <location>
        <position position="293"/>
    </location>
</feature>
<comment type="catalytic activity">
    <reaction evidence="1 11 13">
        <text>Release of N-terminal proline from a peptide.</text>
        <dbReference type="EC" id="3.4.11.5"/>
    </reaction>
</comment>
<comment type="subcellular location">
    <subcellularLocation>
        <location evidence="2 11">Cytoplasm</location>
    </subcellularLocation>
</comment>
<dbReference type="InterPro" id="IPR002410">
    <property type="entry name" value="Peptidase_S33"/>
</dbReference>
<feature type="active site" evidence="12">
    <location>
        <position position="265"/>
    </location>
</feature>
<dbReference type="PANTHER" id="PTHR43722">
    <property type="entry name" value="PROLINE IMINOPEPTIDASE"/>
    <property type="match status" value="1"/>
</dbReference>
<dbReference type="GO" id="GO:0006508">
    <property type="term" value="P:proteolysis"/>
    <property type="evidence" value="ECO:0007669"/>
    <property type="project" value="UniProtKB-KW"/>
</dbReference>
<evidence type="ECO:0000256" key="9">
    <source>
        <dbReference type="ARBA" id="ARBA00022801"/>
    </source>
</evidence>
<evidence type="ECO:0000313" key="15">
    <source>
        <dbReference type="EMBL" id="CAA6819155.1"/>
    </source>
</evidence>
<dbReference type="AlphaFoldDB" id="A0A6S6TIP0"/>
<dbReference type="EC" id="3.4.11.5" evidence="4 11"/>
<dbReference type="InterPro" id="IPR000073">
    <property type="entry name" value="AB_hydrolase_1"/>
</dbReference>
<keyword evidence="9 11" id="KW-0378">Hydrolase</keyword>
<evidence type="ECO:0000256" key="2">
    <source>
        <dbReference type="ARBA" id="ARBA00004496"/>
    </source>
</evidence>
<evidence type="ECO:0000256" key="11">
    <source>
        <dbReference type="PIRNR" id="PIRNR006431"/>
    </source>
</evidence>
<gene>
    <name evidence="15" type="ORF">HELGO_WM18630</name>
</gene>
<evidence type="ECO:0000256" key="12">
    <source>
        <dbReference type="PIRSR" id="PIRSR006431-1"/>
    </source>
</evidence>
<feature type="active site" description="Nucleophile" evidence="12">
    <location>
        <position position="110"/>
    </location>
</feature>
<evidence type="ECO:0000256" key="3">
    <source>
        <dbReference type="ARBA" id="ARBA00010088"/>
    </source>
</evidence>
<dbReference type="PRINTS" id="PR00111">
    <property type="entry name" value="ABHYDROLASE"/>
</dbReference>
<comment type="similarity">
    <text evidence="3 11 13">Belongs to the peptidase S33 family.</text>
</comment>
<organism evidence="15">
    <name type="scientific">uncultured Thiotrichaceae bacterium</name>
    <dbReference type="NCBI Taxonomy" id="298394"/>
    <lineage>
        <taxon>Bacteria</taxon>
        <taxon>Pseudomonadati</taxon>
        <taxon>Pseudomonadota</taxon>
        <taxon>Gammaproteobacteria</taxon>
        <taxon>Thiotrichales</taxon>
        <taxon>Thiotrichaceae</taxon>
        <taxon>environmental samples</taxon>
    </lineage>
</organism>
<evidence type="ECO:0000256" key="13">
    <source>
        <dbReference type="RuleBase" id="RU003421"/>
    </source>
</evidence>
<name>A0A6S6TIP0_9GAMM</name>
<evidence type="ECO:0000256" key="1">
    <source>
        <dbReference type="ARBA" id="ARBA00001585"/>
    </source>
</evidence>
<keyword evidence="6 11" id="KW-0031">Aminopeptidase</keyword>
<evidence type="ECO:0000256" key="5">
    <source>
        <dbReference type="ARBA" id="ARBA00021843"/>
    </source>
</evidence>
<dbReference type="NCBIfam" id="TIGR01249">
    <property type="entry name" value="pro_imino_pep_1"/>
    <property type="match status" value="1"/>
</dbReference>
<reference evidence="15" key="1">
    <citation type="submission" date="2020-01" db="EMBL/GenBank/DDBJ databases">
        <authorList>
            <person name="Meier V. D."/>
            <person name="Meier V D."/>
        </authorList>
    </citation>
    <scope>NUCLEOTIDE SEQUENCE</scope>
    <source>
        <strain evidence="15">HLG_WM_MAG_07</strain>
    </source>
</reference>
<protein>
    <recommendedName>
        <fullName evidence="5 11">Proline iminopeptidase</fullName>
        <shortName evidence="11">PIP</shortName>
        <ecNumber evidence="4 11">3.4.11.5</ecNumber>
    </recommendedName>
    <alternativeName>
        <fullName evidence="10 11">Prolyl aminopeptidase</fullName>
    </alternativeName>
</protein>
<sequence length="315" mass="35770">MPYLYPQIHEYTHYFLDVDDTHKLYVEECGNPEGVPIVFLHGGPGAGCEAYHRCFFDPEAYRIILFDQRGCGRSTPHSELNNNTTQHLVGDLEKIRQHLGLQQWALFGGSWGSTLALAYAETYPEYVSGLIVRGIFLCTPKELEWLYQDGASRVYPDYWDDFLEPIPEDERDDLLKAYYQLLTGEDEIAKMRSAKAWSTWEGRTATLLPNEDLMAHFTDPHTALSVARIETHYFINEGFLEEGQLLKNADKLRGIPGYIIQGRYDMICPMEQAYRLHQAWPEANFAVVANAGHAASEEGIISALVSATNSLLKQL</sequence>
<dbReference type="InterPro" id="IPR029058">
    <property type="entry name" value="AB_hydrolase_fold"/>
</dbReference>
<feature type="domain" description="AB hydrolase-1" evidence="14">
    <location>
        <begin position="36"/>
        <end position="299"/>
    </location>
</feature>
<dbReference type="PANTHER" id="PTHR43722:SF1">
    <property type="entry name" value="PROLINE IMINOPEPTIDASE"/>
    <property type="match status" value="1"/>
</dbReference>
<dbReference type="Gene3D" id="3.40.50.1820">
    <property type="entry name" value="alpha/beta hydrolase"/>
    <property type="match status" value="1"/>
</dbReference>
<proteinExistence type="inferred from homology"/>
<evidence type="ECO:0000259" key="14">
    <source>
        <dbReference type="Pfam" id="PF00561"/>
    </source>
</evidence>
<evidence type="ECO:0000256" key="10">
    <source>
        <dbReference type="ARBA" id="ARBA00029605"/>
    </source>
</evidence>